<keyword evidence="2 7" id="KW-0813">Transport</keyword>
<protein>
    <submittedName>
        <fullName evidence="9">D-ala-D-ala transporter subunit</fullName>
    </submittedName>
</protein>
<gene>
    <name evidence="9" type="ORF">A8709_00120</name>
</gene>
<comment type="similarity">
    <text evidence="7">Belongs to the binding-protein-dependent transport system permease family.</text>
</comment>
<evidence type="ECO:0000256" key="3">
    <source>
        <dbReference type="ARBA" id="ARBA00022475"/>
    </source>
</evidence>
<comment type="subcellular location">
    <subcellularLocation>
        <location evidence="1 7">Cell membrane</location>
        <topology evidence="1 7">Multi-pass membrane protein</topology>
    </subcellularLocation>
</comment>
<dbReference type="Pfam" id="PF00528">
    <property type="entry name" value="BPD_transp_1"/>
    <property type="match status" value="1"/>
</dbReference>
<feature type="transmembrane region" description="Helical" evidence="7">
    <location>
        <begin position="32"/>
        <end position="54"/>
    </location>
</feature>
<evidence type="ECO:0000256" key="2">
    <source>
        <dbReference type="ARBA" id="ARBA00022448"/>
    </source>
</evidence>
<feature type="transmembrane region" description="Helical" evidence="7">
    <location>
        <begin position="128"/>
        <end position="150"/>
    </location>
</feature>
<evidence type="ECO:0000313" key="10">
    <source>
        <dbReference type="Proteomes" id="UP000093309"/>
    </source>
</evidence>
<dbReference type="SUPFAM" id="SSF161098">
    <property type="entry name" value="MetI-like"/>
    <property type="match status" value="1"/>
</dbReference>
<dbReference type="CDD" id="cd06261">
    <property type="entry name" value="TM_PBP2"/>
    <property type="match status" value="1"/>
</dbReference>
<feature type="transmembrane region" description="Helical" evidence="7">
    <location>
        <begin position="156"/>
        <end position="175"/>
    </location>
</feature>
<dbReference type="AlphaFoldDB" id="A0A1C1A0M6"/>
<dbReference type="RefSeq" id="WP_065853410.1">
    <property type="nucleotide sequence ID" value="NZ_LYPC01000021.1"/>
</dbReference>
<dbReference type="STRING" id="512399.A8709_00120"/>
<evidence type="ECO:0000256" key="5">
    <source>
        <dbReference type="ARBA" id="ARBA00022989"/>
    </source>
</evidence>
<feature type="transmembrane region" description="Helical" evidence="7">
    <location>
        <begin position="259"/>
        <end position="282"/>
    </location>
</feature>
<keyword evidence="4 7" id="KW-0812">Transmembrane</keyword>
<keyword evidence="5 7" id="KW-1133">Transmembrane helix</keyword>
<feature type="domain" description="ABC transmembrane type-1" evidence="8">
    <location>
        <begin position="93"/>
        <end position="282"/>
    </location>
</feature>
<dbReference type="GO" id="GO:0055085">
    <property type="term" value="P:transmembrane transport"/>
    <property type="evidence" value="ECO:0007669"/>
    <property type="project" value="InterPro"/>
</dbReference>
<dbReference type="PANTHER" id="PTHR43386">
    <property type="entry name" value="OLIGOPEPTIDE TRANSPORT SYSTEM PERMEASE PROTEIN APPC"/>
    <property type="match status" value="1"/>
</dbReference>
<dbReference type="PANTHER" id="PTHR43386:SF1">
    <property type="entry name" value="D,D-DIPEPTIDE TRANSPORT SYSTEM PERMEASE PROTEIN DDPC-RELATED"/>
    <property type="match status" value="1"/>
</dbReference>
<dbReference type="Proteomes" id="UP000093309">
    <property type="component" value="Unassembled WGS sequence"/>
</dbReference>
<organism evidence="9 10">
    <name type="scientific">Paenibacillus pectinilyticus</name>
    <dbReference type="NCBI Taxonomy" id="512399"/>
    <lineage>
        <taxon>Bacteria</taxon>
        <taxon>Bacillati</taxon>
        <taxon>Bacillota</taxon>
        <taxon>Bacilli</taxon>
        <taxon>Bacillales</taxon>
        <taxon>Paenibacillaceae</taxon>
        <taxon>Paenibacillus</taxon>
    </lineage>
</organism>
<evidence type="ECO:0000256" key="4">
    <source>
        <dbReference type="ARBA" id="ARBA00022692"/>
    </source>
</evidence>
<dbReference type="InterPro" id="IPR050366">
    <property type="entry name" value="BP-dependent_transpt_permease"/>
</dbReference>
<feature type="transmembrane region" description="Helical" evidence="7">
    <location>
        <begin position="211"/>
        <end position="237"/>
    </location>
</feature>
<dbReference type="EMBL" id="LYPC01000021">
    <property type="protein sequence ID" value="OCT13983.1"/>
    <property type="molecule type" value="Genomic_DNA"/>
</dbReference>
<feature type="transmembrane region" description="Helical" evidence="7">
    <location>
        <begin position="97"/>
        <end position="121"/>
    </location>
</feature>
<reference evidence="10" key="1">
    <citation type="submission" date="2016-05" db="EMBL/GenBank/DDBJ databases">
        <title>Paenibacillus oryzae. sp. nov., isolated from the rice root.</title>
        <authorList>
            <person name="Zhang J."/>
            <person name="Zhang X."/>
        </authorList>
    </citation>
    <scope>NUCLEOTIDE SEQUENCE [LARGE SCALE GENOMIC DNA]</scope>
    <source>
        <strain evidence="10">KCTC13222</strain>
    </source>
</reference>
<dbReference type="Gene3D" id="1.10.3720.10">
    <property type="entry name" value="MetI-like"/>
    <property type="match status" value="1"/>
</dbReference>
<dbReference type="GO" id="GO:0005886">
    <property type="term" value="C:plasma membrane"/>
    <property type="evidence" value="ECO:0007669"/>
    <property type="project" value="UniProtKB-SubCell"/>
</dbReference>
<accession>A0A1C1A0M6</accession>
<evidence type="ECO:0000256" key="6">
    <source>
        <dbReference type="ARBA" id="ARBA00023136"/>
    </source>
</evidence>
<evidence type="ECO:0000313" key="9">
    <source>
        <dbReference type="EMBL" id="OCT13983.1"/>
    </source>
</evidence>
<keyword evidence="6 7" id="KW-0472">Membrane</keyword>
<proteinExistence type="inferred from homology"/>
<keyword evidence="3" id="KW-1003">Cell membrane</keyword>
<evidence type="ECO:0000256" key="7">
    <source>
        <dbReference type="RuleBase" id="RU363032"/>
    </source>
</evidence>
<dbReference type="InterPro" id="IPR000515">
    <property type="entry name" value="MetI-like"/>
</dbReference>
<evidence type="ECO:0000259" key="8">
    <source>
        <dbReference type="PROSITE" id="PS50928"/>
    </source>
</evidence>
<comment type="caution">
    <text evidence="9">The sequence shown here is derived from an EMBL/GenBank/DDBJ whole genome shotgun (WGS) entry which is preliminary data.</text>
</comment>
<evidence type="ECO:0000256" key="1">
    <source>
        <dbReference type="ARBA" id="ARBA00004651"/>
    </source>
</evidence>
<keyword evidence="10" id="KW-1185">Reference proteome</keyword>
<name>A0A1C1A0M6_9BACL</name>
<sequence>MKLTSSQVLVSPLQRQRLKLQLGLGRLLRARFFFVVSALLVGFLVVCALVPQWIATFSPTDMTDATLQMPGWAHIFGTDQFGRDIFSLLVYGSRQSLLTGVGSVLIGGLIGAILGLIAGYVGGIIDSILMRAIDIVMAIPGILLAISVSVALGSSYFTIIVAVSVASVPGYARVIRGQVIAIKSRAFIEAARAVGTSHLDMMFKHILPNCLSPLLVMGTLGIGSAILVGSSLSFLGLGEIREIPDWGTLLSQGRGMLTVAWWIAVFPGLSITFLVVSVNLIGDELRNRLDPKGRKG</sequence>
<dbReference type="InterPro" id="IPR035906">
    <property type="entry name" value="MetI-like_sf"/>
</dbReference>
<dbReference type="PROSITE" id="PS50928">
    <property type="entry name" value="ABC_TM1"/>
    <property type="match status" value="1"/>
</dbReference>